<accession>A0A9R1CQN6</accession>
<dbReference type="EMBL" id="JAHLKM010000007">
    <property type="protein sequence ID" value="MCQ4333304.1"/>
    <property type="molecule type" value="Genomic_DNA"/>
</dbReference>
<dbReference type="AlphaFoldDB" id="A0A9R1CQN6"/>
<organism evidence="2 3">
    <name type="scientific">Natronomonas aquatica</name>
    <dbReference type="NCBI Taxonomy" id="2841590"/>
    <lineage>
        <taxon>Archaea</taxon>
        <taxon>Methanobacteriati</taxon>
        <taxon>Methanobacteriota</taxon>
        <taxon>Stenosarchaea group</taxon>
        <taxon>Halobacteria</taxon>
        <taxon>Halobacteriales</taxon>
        <taxon>Natronomonadaceae</taxon>
        <taxon>Natronomonas</taxon>
    </lineage>
</organism>
<reference evidence="2" key="1">
    <citation type="journal article" date="2023" name="Front. Microbiol.">
        <title>Genomic-based phylogenetic and metabolic analyses of the genus Natronomonas, and description of Natronomonas aquatica sp. nov.</title>
        <authorList>
            <person name="Garcia-Roldan A."/>
            <person name="Duran-Viseras A."/>
            <person name="de la Haba R.R."/>
            <person name="Corral P."/>
            <person name="Sanchez-Porro C."/>
            <person name="Ventosa A."/>
        </authorList>
    </citation>
    <scope>NUCLEOTIDE SEQUENCE</scope>
    <source>
        <strain evidence="2">F2-12</strain>
    </source>
</reference>
<proteinExistence type="predicted"/>
<dbReference type="InterPro" id="IPR013087">
    <property type="entry name" value="Znf_C2H2_type"/>
</dbReference>
<dbReference type="Proteomes" id="UP001139494">
    <property type="component" value="Unassembled WGS sequence"/>
</dbReference>
<dbReference type="PROSITE" id="PS00028">
    <property type="entry name" value="ZINC_FINGER_C2H2_1"/>
    <property type="match status" value="1"/>
</dbReference>
<keyword evidence="3" id="KW-1185">Reference proteome</keyword>
<evidence type="ECO:0000313" key="3">
    <source>
        <dbReference type="Proteomes" id="UP001139494"/>
    </source>
</evidence>
<evidence type="ECO:0000259" key="1">
    <source>
        <dbReference type="PROSITE" id="PS50157"/>
    </source>
</evidence>
<sequence>MADREEVDDVISDFPFQEESEDTEEIYVCEVCEQEFDTQRGRNIHRGQAHRSE</sequence>
<gene>
    <name evidence="2" type="ORF">KM295_07400</name>
</gene>
<dbReference type="RefSeq" id="WP_256029328.1">
    <property type="nucleotide sequence ID" value="NZ_JAHLKM010000007.1"/>
</dbReference>
<comment type="caution">
    <text evidence="2">The sequence shown here is derived from an EMBL/GenBank/DDBJ whole genome shotgun (WGS) entry which is preliminary data.</text>
</comment>
<protein>
    <recommendedName>
        <fullName evidence="1">C2H2-type domain-containing protein</fullName>
    </recommendedName>
</protein>
<name>A0A9R1CQN6_9EURY</name>
<feature type="domain" description="C2H2-type" evidence="1">
    <location>
        <begin position="27"/>
        <end position="53"/>
    </location>
</feature>
<evidence type="ECO:0000313" key="2">
    <source>
        <dbReference type="EMBL" id="MCQ4333304.1"/>
    </source>
</evidence>
<dbReference type="PROSITE" id="PS50157">
    <property type="entry name" value="ZINC_FINGER_C2H2_2"/>
    <property type="match status" value="1"/>
</dbReference>